<dbReference type="InterPro" id="IPR000340">
    <property type="entry name" value="Dual-sp_phosphatase_cat-dom"/>
</dbReference>
<dbReference type="GO" id="GO:0017017">
    <property type="term" value="F:MAP kinase tyrosine/serine/threonine phosphatase activity"/>
    <property type="evidence" value="ECO:0007669"/>
    <property type="project" value="TreeGrafter"/>
</dbReference>
<dbReference type="GO" id="GO:0008330">
    <property type="term" value="F:protein tyrosine/threonine phosphatase activity"/>
    <property type="evidence" value="ECO:0007669"/>
    <property type="project" value="TreeGrafter"/>
</dbReference>
<dbReference type="SUPFAM" id="SSF52799">
    <property type="entry name" value="(Phosphotyrosine protein) phosphatases II"/>
    <property type="match status" value="1"/>
</dbReference>
<dbReference type="Pfam" id="PF00782">
    <property type="entry name" value="DSPc"/>
    <property type="match status" value="1"/>
</dbReference>
<dbReference type="SMART" id="SM00195">
    <property type="entry name" value="DSPc"/>
    <property type="match status" value="1"/>
</dbReference>
<dbReference type="InterPro" id="IPR029021">
    <property type="entry name" value="Prot-tyrosine_phosphatase-like"/>
</dbReference>
<evidence type="ECO:0000256" key="3">
    <source>
        <dbReference type="ARBA" id="ARBA00022801"/>
    </source>
</evidence>
<feature type="domain" description="Tyrosine specific protein phosphatases" evidence="7">
    <location>
        <begin position="51"/>
        <end position="111"/>
    </location>
</feature>
<dbReference type="AlphaFoldDB" id="A0A915DSS1"/>
<feature type="region of interest" description="Disordered" evidence="5">
    <location>
        <begin position="304"/>
        <end position="331"/>
    </location>
</feature>
<dbReference type="EC" id="3.1.3.48" evidence="2"/>
<evidence type="ECO:0000256" key="2">
    <source>
        <dbReference type="ARBA" id="ARBA00013064"/>
    </source>
</evidence>
<feature type="domain" description="Tyrosine-protein phosphatase" evidence="6">
    <location>
        <begin position="1"/>
        <end position="130"/>
    </location>
</feature>
<dbReference type="GO" id="GO:0005737">
    <property type="term" value="C:cytoplasm"/>
    <property type="evidence" value="ECO:0007669"/>
    <property type="project" value="TreeGrafter"/>
</dbReference>
<feature type="compositionally biased region" description="Polar residues" evidence="5">
    <location>
        <begin position="515"/>
        <end position="526"/>
    </location>
</feature>
<accession>A0A915DSS1</accession>
<dbReference type="InterPro" id="IPR016130">
    <property type="entry name" value="Tyr_Pase_AS"/>
</dbReference>
<evidence type="ECO:0000256" key="5">
    <source>
        <dbReference type="SAM" id="MobiDB-lite"/>
    </source>
</evidence>
<feature type="region of interest" description="Disordered" evidence="5">
    <location>
        <begin position="379"/>
        <end position="526"/>
    </location>
</feature>
<dbReference type="GO" id="GO:0033550">
    <property type="term" value="F:MAP kinase tyrosine phosphatase activity"/>
    <property type="evidence" value="ECO:0007669"/>
    <property type="project" value="TreeGrafter"/>
</dbReference>
<evidence type="ECO:0000256" key="4">
    <source>
        <dbReference type="ARBA" id="ARBA00022912"/>
    </source>
</evidence>
<dbReference type="InterPro" id="IPR000387">
    <property type="entry name" value="Tyr_Pase_dom"/>
</dbReference>
<keyword evidence="8" id="KW-1185">Reference proteome</keyword>
<dbReference type="PROSITE" id="PS00383">
    <property type="entry name" value="TYR_PHOSPHATASE_1"/>
    <property type="match status" value="1"/>
</dbReference>
<dbReference type="PANTHER" id="PTHR10159:SF533">
    <property type="entry name" value="TYROSINE-PROTEIN PHOSPHATASE VHP-1"/>
    <property type="match status" value="1"/>
</dbReference>
<feature type="compositionally biased region" description="Polar residues" evidence="5">
    <location>
        <begin position="381"/>
        <end position="392"/>
    </location>
</feature>
<dbReference type="Gene3D" id="3.90.190.10">
    <property type="entry name" value="Protein tyrosine phosphatase superfamily"/>
    <property type="match status" value="1"/>
</dbReference>
<dbReference type="InterPro" id="IPR020422">
    <property type="entry name" value="TYR_PHOSPHATASE_DUAL_dom"/>
</dbReference>
<sequence length="526" mass="57760">MTQILDFMFLGSQNDALNPALLERYGITRVINLSENCPRPERLFLLCKLLPHFEEAFKFIETARRSGEKVLLHCLAGISRSATLAIAYIMRSKKMASDEAYKFVKSRRPSISPNFNFMGQLMEYEKQLREQHLLPPASNRPHSYTCTSPSSAPAAAEQAEQLPIVESLKCATSLFSLSKSDLVTDLCSSASTSALLNQNGKRTIKSPLALPERPRQLMKKSERRSYAGGNDGLFSLKSVQEEIPSPSTEFSKLGISLANPCFGLSTLIHAKSTSEPPPTLLLHLKPHPCSDLLTTEKISSKPSIKSEDVACPPKVPGSISSKPEESGCENNKSASSFFRCMLRKGRAAKPDLPPKENQSSPGFKIKGCKGLRLNRLRRIQAPSQPLPFNTLPTVPDLSEHESPMRKSKSAGLTGDQVEDEEEYFSVEESSDFMSSSQSEKRKYFSNKHRNQADDEEEDVESGFVDDYSQSQSSGSSIGGLRMSGTRQSTSTSSQQSLDLVIRNSSSSGDPDRASIGSTSSLEIAVN</sequence>
<proteinExistence type="inferred from homology"/>
<evidence type="ECO:0000259" key="7">
    <source>
        <dbReference type="PROSITE" id="PS50056"/>
    </source>
</evidence>
<name>A0A915DSS1_9BILA</name>
<evidence type="ECO:0000313" key="8">
    <source>
        <dbReference type="Proteomes" id="UP000887574"/>
    </source>
</evidence>
<keyword evidence="4" id="KW-0904">Protein phosphatase</keyword>
<dbReference type="PROSITE" id="PS50056">
    <property type="entry name" value="TYR_PHOSPHATASE_2"/>
    <property type="match status" value="1"/>
</dbReference>
<dbReference type="WBParaSite" id="jg23269">
    <property type="protein sequence ID" value="jg23269"/>
    <property type="gene ID" value="jg23269"/>
</dbReference>
<evidence type="ECO:0000259" key="6">
    <source>
        <dbReference type="PROSITE" id="PS50054"/>
    </source>
</evidence>
<dbReference type="PANTHER" id="PTHR10159">
    <property type="entry name" value="DUAL SPECIFICITY PROTEIN PHOSPHATASE"/>
    <property type="match status" value="1"/>
</dbReference>
<keyword evidence="3" id="KW-0378">Hydrolase</keyword>
<protein>
    <recommendedName>
        <fullName evidence="2">protein-tyrosine-phosphatase</fullName>
        <ecNumber evidence="2">3.1.3.48</ecNumber>
    </recommendedName>
</protein>
<dbReference type="GO" id="GO:0043409">
    <property type="term" value="P:negative regulation of MAPK cascade"/>
    <property type="evidence" value="ECO:0007669"/>
    <property type="project" value="TreeGrafter"/>
</dbReference>
<organism evidence="8 9">
    <name type="scientific">Ditylenchus dipsaci</name>
    <dbReference type="NCBI Taxonomy" id="166011"/>
    <lineage>
        <taxon>Eukaryota</taxon>
        <taxon>Metazoa</taxon>
        <taxon>Ecdysozoa</taxon>
        <taxon>Nematoda</taxon>
        <taxon>Chromadorea</taxon>
        <taxon>Rhabditida</taxon>
        <taxon>Tylenchina</taxon>
        <taxon>Tylenchomorpha</taxon>
        <taxon>Sphaerularioidea</taxon>
        <taxon>Anguinidae</taxon>
        <taxon>Anguininae</taxon>
        <taxon>Ditylenchus</taxon>
    </lineage>
</organism>
<comment type="similarity">
    <text evidence="1">Belongs to the protein-tyrosine phosphatase family. Non-receptor class dual specificity subfamily.</text>
</comment>
<feature type="compositionally biased region" description="Low complexity" evidence="5">
    <location>
        <begin position="468"/>
        <end position="496"/>
    </location>
</feature>
<evidence type="ECO:0000313" key="9">
    <source>
        <dbReference type="WBParaSite" id="jg23269"/>
    </source>
</evidence>
<dbReference type="Proteomes" id="UP000887574">
    <property type="component" value="Unplaced"/>
</dbReference>
<evidence type="ECO:0000256" key="1">
    <source>
        <dbReference type="ARBA" id="ARBA00008601"/>
    </source>
</evidence>
<reference evidence="9" key="1">
    <citation type="submission" date="2022-11" db="UniProtKB">
        <authorList>
            <consortium name="WormBaseParasite"/>
        </authorList>
    </citation>
    <scope>IDENTIFICATION</scope>
</reference>
<feature type="compositionally biased region" description="Acidic residues" evidence="5">
    <location>
        <begin position="416"/>
        <end position="430"/>
    </location>
</feature>
<dbReference type="PROSITE" id="PS50054">
    <property type="entry name" value="TYR_PHOSPHATASE_DUAL"/>
    <property type="match status" value="1"/>
</dbReference>